<gene>
    <name evidence="1" type="ORF">METZ01_LOCUS282439</name>
</gene>
<evidence type="ECO:0000313" key="1">
    <source>
        <dbReference type="EMBL" id="SVC29585.1"/>
    </source>
</evidence>
<protein>
    <submittedName>
        <fullName evidence="1">Uncharacterized protein</fullName>
    </submittedName>
</protein>
<accession>A0A382L1B5</accession>
<reference evidence="1" key="1">
    <citation type="submission" date="2018-05" db="EMBL/GenBank/DDBJ databases">
        <authorList>
            <person name="Lanie J.A."/>
            <person name="Ng W.-L."/>
            <person name="Kazmierczak K.M."/>
            <person name="Andrzejewski T.M."/>
            <person name="Davidsen T.M."/>
            <person name="Wayne K.J."/>
            <person name="Tettelin H."/>
            <person name="Glass J.I."/>
            <person name="Rusch D."/>
            <person name="Podicherti R."/>
            <person name="Tsui H.-C.T."/>
            <person name="Winkler M.E."/>
        </authorList>
    </citation>
    <scope>NUCLEOTIDE SEQUENCE</scope>
</reference>
<name>A0A382L1B5_9ZZZZ</name>
<dbReference type="AlphaFoldDB" id="A0A382L1B5"/>
<proteinExistence type="predicted"/>
<organism evidence="1">
    <name type="scientific">marine metagenome</name>
    <dbReference type="NCBI Taxonomy" id="408172"/>
    <lineage>
        <taxon>unclassified sequences</taxon>
        <taxon>metagenomes</taxon>
        <taxon>ecological metagenomes</taxon>
    </lineage>
</organism>
<sequence length="39" mass="4194">MVLIITLLGGITEMMPAGGVSHRKTPADKVLYLLKKLKG</sequence>
<dbReference type="EMBL" id="UINC01083664">
    <property type="protein sequence ID" value="SVC29585.1"/>
    <property type="molecule type" value="Genomic_DNA"/>
</dbReference>